<name>A0A4Y7QA52_9AGAM</name>
<feature type="region of interest" description="Disordered" evidence="1">
    <location>
        <begin position="63"/>
        <end position="205"/>
    </location>
</feature>
<feature type="compositionally biased region" description="Polar residues" evidence="1">
    <location>
        <begin position="118"/>
        <end position="132"/>
    </location>
</feature>
<dbReference type="Proteomes" id="UP000294933">
    <property type="component" value="Unassembled WGS sequence"/>
</dbReference>
<evidence type="ECO:0000313" key="3">
    <source>
        <dbReference type="Proteomes" id="UP000294933"/>
    </source>
</evidence>
<feature type="compositionally biased region" description="Low complexity" evidence="1">
    <location>
        <begin position="102"/>
        <end position="117"/>
    </location>
</feature>
<proteinExistence type="predicted"/>
<keyword evidence="3" id="KW-1185">Reference proteome</keyword>
<organism evidence="2 3">
    <name type="scientific">Rickenella mellea</name>
    <dbReference type="NCBI Taxonomy" id="50990"/>
    <lineage>
        <taxon>Eukaryota</taxon>
        <taxon>Fungi</taxon>
        <taxon>Dikarya</taxon>
        <taxon>Basidiomycota</taxon>
        <taxon>Agaricomycotina</taxon>
        <taxon>Agaricomycetes</taxon>
        <taxon>Hymenochaetales</taxon>
        <taxon>Rickenellaceae</taxon>
        <taxon>Rickenella</taxon>
    </lineage>
</organism>
<accession>A0A4Y7QA52</accession>
<gene>
    <name evidence="2" type="ORF">BD410DRAFT_856674</name>
</gene>
<evidence type="ECO:0000313" key="2">
    <source>
        <dbReference type="EMBL" id="TDL23749.1"/>
    </source>
</evidence>
<sequence>MPSHNPSVTRLSTRRPSTTRSLVPVRTTSSRSRLDPAVLAAKSPLLNHKKNFTLMKAMQKRSAKLMEGRPALVPPHPSLFPESEEDIPFRQPEDPDLPENNAASSSGAGELSASTSSFRTFRQPFSDSTNLLSVKGTQPRTPKPPPQRASAGPDSHAPSESTRLTVAETCKTKASYPSSETTSQSHCPAIPDGLAPTHPSSTDKERLDKEGLLSNLQEQATSNVATLLASHAKAEWTREGLWVAFHDRWPKFSRMAFEGAARDDMFMTKPDGAIGKAIICMITPGPGENNKVTNDNADVAV</sequence>
<evidence type="ECO:0000256" key="1">
    <source>
        <dbReference type="SAM" id="MobiDB-lite"/>
    </source>
</evidence>
<feature type="region of interest" description="Disordered" evidence="1">
    <location>
        <begin position="1"/>
        <end position="36"/>
    </location>
</feature>
<dbReference type="AlphaFoldDB" id="A0A4Y7QA52"/>
<feature type="compositionally biased region" description="Low complexity" evidence="1">
    <location>
        <begin position="1"/>
        <end position="24"/>
    </location>
</feature>
<protein>
    <submittedName>
        <fullName evidence="2">Uncharacterized protein</fullName>
    </submittedName>
</protein>
<dbReference type="EMBL" id="ML170169">
    <property type="protein sequence ID" value="TDL23749.1"/>
    <property type="molecule type" value="Genomic_DNA"/>
</dbReference>
<feature type="compositionally biased region" description="Polar residues" evidence="1">
    <location>
        <begin position="175"/>
        <end position="186"/>
    </location>
</feature>
<dbReference type="VEuPathDB" id="FungiDB:BD410DRAFT_856674"/>
<reference evidence="2 3" key="1">
    <citation type="submission" date="2018-06" db="EMBL/GenBank/DDBJ databases">
        <title>A transcriptomic atlas of mushroom development highlights an independent origin of complex multicellularity.</title>
        <authorList>
            <consortium name="DOE Joint Genome Institute"/>
            <person name="Krizsan K."/>
            <person name="Almasi E."/>
            <person name="Merenyi Z."/>
            <person name="Sahu N."/>
            <person name="Viragh M."/>
            <person name="Koszo T."/>
            <person name="Mondo S."/>
            <person name="Kiss B."/>
            <person name="Balint B."/>
            <person name="Kues U."/>
            <person name="Barry K."/>
            <person name="Hegedus J.C."/>
            <person name="Henrissat B."/>
            <person name="Johnson J."/>
            <person name="Lipzen A."/>
            <person name="Ohm R."/>
            <person name="Nagy I."/>
            <person name="Pangilinan J."/>
            <person name="Yan J."/>
            <person name="Xiong Y."/>
            <person name="Grigoriev I.V."/>
            <person name="Hibbett D.S."/>
            <person name="Nagy L.G."/>
        </authorList>
    </citation>
    <scope>NUCLEOTIDE SEQUENCE [LARGE SCALE GENOMIC DNA]</scope>
    <source>
        <strain evidence="2 3">SZMC22713</strain>
    </source>
</reference>